<dbReference type="GO" id="GO:0009062">
    <property type="term" value="P:fatty acid catabolic process"/>
    <property type="evidence" value="ECO:0007669"/>
    <property type="project" value="TreeGrafter"/>
</dbReference>
<dbReference type="PANTHER" id="PTHR11049:SF24">
    <property type="entry name" value="CYTOSOLIC ACYL COENZYME A THIOESTER HYDROLASE"/>
    <property type="match status" value="1"/>
</dbReference>
<comment type="similarity">
    <text evidence="1">Belongs to the acyl coenzyme A hydrolase family.</text>
</comment>
<dbReference type="Gene3D" id="3.10.129.10">
    <property type="entry name" value="Hotdog Thioesterase"/>
    <property type="match status" value="2"/>
</dbReference>
<proteinExistence type="inferred from homology"/>
<accession>A0A6N6VFM1</accession>
<dbReference type="GO" id="GO:0005829">
    <property type="term" value="C:cytosol"/>
    <property type="evidence" value="ECO:0007669"/>
    <property type="project" value="TreeGrafter"/>
</dbReference>
<evidence type="ECO:0000313" key="5">
    <source>
        <dbReference type="EMBL" id="KAB7738674.1"/>
    </source>
</evidence>
<dbReference type="InterPro" id="IPR040170">
    <property type="entry name" value="Cytosol_ACT"/>
</dbReference>
<dbReference type="InterPro" id="IPR033120">
    <property type="entry name" value="HOTDOG_ACOT"/>
</dbReference>
<reference evidence="5 6" key="1">
    <citation type="submission" date="2019-09" db="EMBL/GenBank/DDBJ databases">
        <title>Parvibaculum sedimenti sp. nov., isolated from sediment.</title>
        <authorList>
            <person name="Wang Y."/>
        </authorList>
    </citation>
    <scope>NUCLEOTIDE SEQUENCE [LARGE SCALE GENOMIC DNA]</scope>
    <source>
        <strain evidence="5 6">HXT-9</strain>
    </source>
</reference>
<dbReference type="GO" id="GO:0052816">
    <property type="term" value="F:long-chain fatty acyl-CoA hydrolase activity"/>
    <property type="evidence" value="ECO:0007669"/>
    <property type="project" value="TreeGrafter"/>
</dbReference>
<evidence type="ECO:0000313" key="6">
    <source>
        <dbReference type="Proteomes" id="UP000468901"/>
    </source>
</evidence>
<name>A0A6N6VFM1_9HYPH</name>
<keyword evidence="6" id="KW-1185">Reference proteome</keyword>
<dbReference type="PROSITE" id="PS51770">
    <property type="entry name" value="HOTDOG_ACOT"/>
    <property type="match status" value="2"/>
</dbReference>
<dbReference type="Pfam" id="PF03061">
    <property type="entry name" value="4HBT"/>
    <property type="match status" value="2"/>
</dbReference>
<evidence type="ECO:0000256" key="2">
    <source>
        <dbReference type="ARBA" id="ARBA00022801"/>
    </source>
</evidence>
<dbReference type="PANTHER" id="PTHR11049">
    <property type="entry name" value="ACYL COENZYME A THIOESTER HYDROLASE"/>
    <property type="match status" value="1"/>
</dbReference>
<evidence type="ECO:0000256" key="1">
    <source>
        <dbReference type="ARBA" id="ARBA00010458"/>
    </source>
</evidence>
<evidence type="ECO:0000256" key="3">
    <source>
        <dbReference type="PROSITE-ProRule" id="PRU01106"/>
    </source>
</evidence>
<dbReference type="CDD" id="cd03442">
    <property type="entry name" value="BFIT_BACH"/>
    <property type="match status" value="2"/>
</dbReference>
<feature type="domain" description="HotDog ACOT-type" evidence="4">
    <location>
        <begin position="141"/>
        <end position="253"/>
    </location>
</feature>
<dbReference type="AlphaFoldDB" id="A0A6N6VFM1"/>
<dbReference type="Proteomes" id="UP000468901">
    <property type="component" value="Unassembled WGS sequence"/>
</dbReference>
<comment type="caution">
    <text evidence="5">The sequence shown here is derived from an EMBL/GenBank/DDBJ whole genome shotgun (WGS) entry which is preliminary data.</text>
</comment>
<dbReference type="InterPro" id="IPR029069">
    <property type="entry name" value="HotDog_dom_sf"/>
</dbReference>
<dbReference type="RefSeq" id="WP_152217440.1">
    <property type="nucleotide sequence ID" value="NZ_JBAQYD010000001.1"/>
</dbReference>
<sequence>MDDRILALCAPVPLPTTPATRLAELVFPSQTNHHGTLFGGAALALMDRAAYIAATRLARGMVVTAAVEAADFRRPVLPGQLAEVTAKIVKIGSTSLTIDIELIAEDLLSGGREYAVGGRFVMVAPEERFAPAMGAGPQAAPEAGTSFVEVIFPDIANHREILFGGNALSMMGKAAFIAATRHCRETVVMAASERIDFLAPIKVGEFADLEARVVMTGRSSICVEVDLTVENPLSGDRERSARGRFVMVAVGRDGKPVRVPPRMAPGS</sequence>
<dbReference type="InterPro" id="IPR006683">
    <property type="entry name" value="Thioestr_dom"/>
</dbReference>
<evidence type="ECO:0000259" key="4">
    <source>
        <dbReference type="PROSITE" id="PS51770"/>
    </source>
</evidence>
<dbReference type="SUPFAM" id="SSF54637">
    <property type="entry name" value="Thioesterase/thiol ester dehydrase-isomerase"/>
    <property type="match status" value="2"/>
</dbReference>
<gene>
    <name evidence="5" type="ORF">F2P47_16260</name>
</gene>
<keyword evidence="2 3" id="KW-0378">Hydrolase</keyword>
<protein>
    <submittedName>
        <fullName evidence="5">Acyl-CoA thioesterase</fullName>
    </submittedName>
</protein>
<feature type="domain" description="HotDog ACOT-type" evidence="4">
    <location>
        <begin position="16"/>
        <end position="128"/>
    </location>
</feature>
<dbReference type="EMBL" id="WESC01000018">
    <property type="protein sequence ID" value="KAB7738674.1"/>
    <property type="molecule type" value="Genomic_DNA"/>
</dbReference>
<dbReference type="GO" id="GO:0006637">
    <property type="term" value="P:acyl-CoA metabolic process"/>
    <property type="evidence" value="ECO:0007669"/>
    <property type="project" value="TreeGrafter"/>
</dbReference>
<organism evidence="5 6">
    <name type="scientific">Parvibaculum sedimenti</name>
    <dbReference type="NCBI Taxonomy" id="2608632"/>
    <lineage>
        <taxon>Bacteria</taxon>
        <taxon>Pseudomonadati</taxon>
        <taxon>Pseudomonadota</taxon>
        <taxon>Alphaproteobacteria</taxon>
        <taxon>Hyphomicrobiales</taxon>
        <taxon>Parvibaculaceae</taxon>
        <taxon>Parvibaculum</taxon>
    </lineage>
</organism>